<feature type="transmembrane region" description="Helical" evidence="1">
    <location>
        <begin position="104"/>
        <end position="121"/>
    </location>
</feature>
<organism evidence="2 3">
    <name type="scientific">Trichomonas vaginalis (strain ATCC PRA-98 / G3)</name>
    <dbReference type="NCBI Taxonomy" id="412133"/>
    <lineage>
        <taxon>Eukaryota</taxon>
        <taxon>Metamonada</taxon>
        <taxon>Parabasalia</taxon>
        <taxon>Trichomonadida</taxon>
        <taxon>Trichomonadidae</taxon>
        <taxon>Trichomonas</taxon>
    </lineage>
</organism>
<sequence length="224" mass="26429">MKVAFYFLDQSIIEDVREFTYKYHTLFMIIFIAFPALYPLFTYYSSFHPINKSGLLMPPYFNPNPFVAFAIIIFFLLIGIHPVFASFFLFIVLFTTWISGKNSIIQILVSSAMGYGCLVFWQYLPQVYLYFTIFLCLTTPILSIYLVKDEIEFKVMYNQSTMLSSIGYTLFYCIMEYWHTKHALSEGTFLLIAFSIQFSLKFVEYHLESHKIFLKKDHLIKKAD</sequence>
<dbReference type="InParanoid" id="A2E8V0"/>
<keyword evidence="1" id="KW-0472">Membrane</keyword>
<keyword evidence="1" id="KW-1133">Transmembrane helix</keyword>
<dbReference type="VEuPathDB" id="TrichDB:TVAG_260180"/>
<proteinExistence type="predicted"/>
<reference evidence="2" key="2">
    <citation type="journal article" date="2007" name="Science">
        <title>Draft genome sequence of the sexually transmitted pathogen Trichomonas vaginalis.</title>
        <authorList>
            <person name="Carlton J.M."/>
            <person name="Hirt R.P."/>
            <person name="Silva J.C."/>
            <person name="Delcher A.L."/>
            <person name="Schatz M."/>
            <person name="Zhao Q."/>
            <person name="Wortman J.R."/>
            <person name="Bidwell S.L."/>
            <person name="Alsmark U.C.M."/>
            <person name="Besteiro S."/>
            <person name="Sicheritz-Ponten T."/>
            <person name="Noel C.J."/>
            <person name="Dacks J.B."/>
            <person name="Foster P.G."/>
            <person name="Simillion C."/>
            <person name="Van de Peer Y."/>
            <person name="Miranda-Saavedra D."/>
            <person name="Barton G.J."/>
            <person name="Westrop G.D."/>
            <person name="Mueller S."/>
            <person name="Dessi D."/>
            <person name="Fiori P.L."/>
            <person name="Ren Q."/>
            <person name="Paulsen I."/>
            <person name="Zhang H."/>
            <person name="Bastida-Corcuera F.D."/>
            <person name="Simoes-Barbosa A."/>
            <person name="Brown M.T."/>
            <person name="Hayes R.D."/>
            <person name="Mukherjee M."/>
            <person name="Okumura C.Y."/>
            <person name="Schneider R."/>
            <person name="Smith A.J."/>
            <person name="Vanacova S."/>
            <person name="Villalvazo M."/>
            <person name="Haas B.J."/>
            <person name="Pertea M."/>
            <person name="Feldblyum T.V."/>
            <person name="Utterback T.R."/>
            <person name="Shu C.L."/>
            <person name="Osoegawa K."/>
            <person name="de Jong P.J."/>
            <person name="Hrdy I."/>
            <person name="Horvathova L."/>
            <person name="Zubacova Z."/>
            <person name="Dolezal P."/>
            <person name="Malik S.B."/>
            <person name="Logsdon J.M. Jr."/>
            <person name="Henze K."/>
            <person name="Gupta A."/>
            <person name="Wang C.C."/>
            <person name="Dunne R.L."/>
            <person name="Upcroft J.A."/>
            <person name="Upcroft P."/>
            <person name="White O."/>
            <person name="Salzberg S.L."/>
            <person name="Tang P."/>
            <person name="Chiu C.-H."/>
            <person name="Lee Y.-S."/>
            <person name="Embley T.M."/>
            <person name="Coombs G.H."/>
            <person name="Mottram J.C."/>
            <person name="Tachezy J."/>
            <person name="Fraser-Liggett C.M."/>
            <person name="Johnson P.J."/>
        </authorList>
    </citation>
    <scope>NUCLEOTIDE SEQUENCE [LARGE SCALE GENOMIC DNA]</scope>
    <source>
        <strain evidence="2">G3</strain>
    </source>
</reference>
<keyword evidence="1" id="KW-0812">Transmembrane</keyword>
<feature type="transmembrane region" description="Helical" evidence="1">
    <location>
        <begin position="26"/>
        <end position="46"/>
    </location>
</feature>
<keyword evidence="3" id="KW-1185">Reference proteome</keyword>
<reference evidence="2" key="1">
    <citation type="submission" date="2006-10" db="EMBL/GenBank/DDBJ databases">
        <authorList>
            <person name="Amadeo P."/>
            <person name="Zhao Q."/>
            <person name="Wortman J."/>
            <person name="Fraser-Liggett C."/>
            <person name="Carlton J."/>
        </authorList>
    </citation>
    <scope>NUCLEOTIDE SEQUENCE</scope>
    <source>
        <strain evidence="2">G3</strain>
    </source>
</reference>
<dbReference type="AlphaFoldDB" id="A2E8V0"/>
<evidence type="ECO:0000256" key="1">
    <source>
        <dbReference type="SAM" id="Phobius"/>
    </source>
</evidence>
<protein>
    <submittedName>
        <fullName evidence="2">Uncharacterized protein</fullName>
    </submittedName>
</protein>
<dbReference type="EMBL" id="DS113329">
    <property type="protein sequence ID" value="EAY10932.1"/>
    <property type="molecule type" value="Genomic_DNA"/>
</dbReference>
<evidence type="ECO:0000313" key="2">
    <source>
        <dbReference type="EMBL" id="EAY10932.1"/>
    </source>
</evidence>
<gene>
    <name evidence="2" type="ORF">TVAG_260180</name>
</gene>
<feature type="transmembrane region" description="Helical" evidence="1">
    <location>
        <begin position="127"/>
        <end position="147"/>
    </location>
</feature>
<accession>A2E8V0</accession>
<name>A2E8V0_TRIV3</name>
<evidence type="ECO:0000313" key="3">
    <source>
        <dbReference type="Proteomes" id="UP000001542"/>
    </source>
</evidence>
<feature type="transmembrane region" description="Helical" evidence="1">
    <location>
        <begin position="66"/>
        <end position="92"/>
    </location>
</feature>
<dbReference type="Proteomes" id="UP000001542">
    <property type="component" value="Unassembled WGS sequence"/>
</dbReference>